<evidence type="ECO:0000313" key="2">
    <source>
        <dbReference type="EMBL" id="MCW1921272.1"/>
    </source>
</evidence>
<comment type="caution">
    <text evidence="2">The sequence shown here is derived from an EMBL/GenBank/DDBJ whole genome shotgun (WGS) entry which is preliminary data.</text>
</comment>
<dbReference type="EMBL" id="JAPDDT010000001">
    <property type="protein sequence ID" value="MCW1921272.1"/>
    <property type="molecule type" value="Genomic_DNA"/>
</dbReference>
<keyword evidence="3" id="KW-1185">Reference proteome</keyword>
<organism evidence="2 3">
    <name type="scientific">Luteolibacter arcticus</name>
    <dbReference type="NCBI Taxonomy" id="1581411"/>
    <lineage>
        <taxon>Bacteria</taxon>
        <taxon>Pseudomonadati</taxon>
        <taxon>Verrucomicrobiota</taxon>
        <taxon>Verrucomicrobiia</taxon>
        <taxon>Verrucomicrobiales</taxon>
        <taxon>Verrucomicrobiaceae</taxon>
        <taxon>Luteolibacter</taxon>
    </lineage>
</organism>
<protein>
    <recommendedName>
        <fullName evidence="4">DUF218 domain-containing protein</fullName>
    </recommendedName>
</protein>
<dbReference type="Proteomes" id="UP001320876">
    <property type="component" value="Unassembled WGS sequence"/>
</dbReference>
<proteinExistence type="predicted"/>
<keyword evidence="1" id="KW-0812">Transmembrane</keyword>
<keyword evidence="1" id="KW-0472">Membrane</keyword>
<feature type="transmembrane region" description="Helical" evidence="1">
    <location>
        <begin position="97"/>
        <end position="124"/>
    </location>
</feature>
<keyword evidence="1" id="KW-1133">Transmembrane helix</keyword>
<feature type="transmembrane region" description="Helical" evidence="1">
    <location>
        <begin position="61"/>
        <end position="85"/>
    </location>
</feature>
<name>A0ABT3GCB2_9BACT</name>
<reference evidence="2 3" key="1">
    <citation type="submission" date="2022-10" db="EMBL/GenBank/DDBJ databases">
        <title>Luteolibacter arcticus strain CCTCC AB 2014275, whole genome shotgun sequencing project.</title>
        <authorList>
            <person name="Zhao G."/>
            <person name="Shen L."/>
        </authorList>
    </citation>
    <scope>NUCLEOTIDE SEQUENCE [LARGE SCALE GENOMIC DNA]</scope>
    <source>
        <strain evidence="2 3">CCTCC AB 2014275</strain>
    </source>
</reference>
<evidence type="ECO:0000313" key="3">
    <source>
        <dbReference type="Proteomes" id="UP001320876"/>
    </source>
</evidence>
<sequence>MKPRLKPLAIATLLLTAGGWGVFLGFGRKLAVAIAHRFEGVLSRVANGKFDDPVSFVHGRLAEGLALATLVFVLVAATLWIWTWLGRRSSWAPLRGLIAGVAVFVFLNIVAWAAGQTVLFWALFYDKTQIDNFAQYHIKRALMDEVHGKRRAILLGSSQTNRSIDEVLMNQMIGDRIWTTELTQPGARGFDLLTLSRDIPLQRGDIVICYLSEIMFAGSGNGIVVASFMNFSEVPDAFQLGGWSHLPGEAVRSGLLGRVLPLYRYRDSLSNRVLGWSISHLDQQRFDQSLESDLEAQAMRRAPELRLDEASGFEQMAFSRMAGELADKGCTLLVISGDTHPAMRRHVNPEVIEHLERFLTDLTKKYPRNVVLIHGSEFFKPTDSDFADLVHFTDAAQRRFSLKLSEYLRDFHADDAR</sequence>
<evidence type="ECO:0000256" key="1">
    <source>
        <dbReference type="SAM" id="Phobius"/>
    </source>
</evidence>
<evidence type="ECO:0008006" key="4">
    <source>
        <dbReference type="Google" id="ProtNLM"/>
    </source>
</evidence>
<accession>A0ABT3GCB2</accession>
<gene>
    <name evidence="2" type="ORF">OKA05_01830</name>
</gene>
<dbReference type="RefSeq" id="WP_264485381.1">
    <property type="nucleotide sequence ID" value="NZ_JAPDDT010000001.1"/>
</dbReference>